<keyword evidence="6" id="KW-1185">Reference proteome</keyword>
<reference evidence="4 5" key="1">
    <citation type="submission" date="2018-08" db="EMBL/GenBank/DDBJ databases">
        <title>A genome reference for cultivated species of the human gut microbiota.</title>
        <authorList>
            <person name="Zou Y."/>
            <person name="Xue W."/>
            <person name="Luo G."/>
        </authorList>
    </citation>
    <scope>NUCLEOTIDE SEQUENCE [LARGE SCALE GENOMIC DNA]</scope>
    <source>
        <strain evidence="4 5">AM34-17</strain>
    </source>
</reference>
<dbReference type="EMBL" id="WNDD01000007">
    <property type="protein sequence ID" value="MTV01649.1"/>
    <property type="molecule type" value="Genomic_DNA"/>
</dbReference>
<comment type="caution">
    <text evidence="4">The sequence shown here is derived from an EMBL/GenBank/DDBJ whole genome shotgun (WGS) entry which is preliminary data.</text>
</comment>
<accession>A0A354MFL8</accession>
<dbReference type="Proteomes" id="UP000448908">
    <property type="component" value="Unassembled WGS sequence"/>
</dbReference>
<evidence type="ECO:0000313" key="7">
    <source>
        <dbReference type="Proteomes" id="UP000448908"/>
    </source>
</evidence>
<evidence type="ECO:0000313" key="6">
    <source>
        <dbReference type="Proteomes" id="UP000434916"/>
    </source>
</evidence>
<reference evidence="6 7" key="2">
    <citation type="journal article" date="2019" name="Nat. Med.">
        <title>A library of human gut bacterial isolates paired with longitudinal multiomics data enables mechanistic microbiome research.</title>
        <authorList>
            <person name="Poyet M."/>
            <person name="Groussin M."/>
            <person name="Gibbons S.M."/>
            <person name="Avila-Pacheco J."/>
            <person name="Jiang X."/>
            <person name="Kearney S.M."/>
            <person name="Perrotta A.R."/>
            <person name="Berdy B."/>
            <person name="Zhao S."/>
            <person name="Lieberman T.D."/>
            <person name="Swanson P.K."/>
            <person name="Smith M."/>
            <person name="Roesemann S."/>
            <person name="Alexander J.E."/>
            <person name="Rich S.A."/>
            <person name="Livny J."/>
            <person name="Vlamakis H."/>
            <person name="Clish C."/>
            <person name="Bullock K."/>
            <person name="Deik A."/>
            <person name="Scott J."/>
            <person name="Pierce K.A."/>
            <person name="Xavier R.J."/>
            <person name="Alm E.J."/>
        </authorList>
    </citation>
    <scope>NUCLEOTIDE SEQUENCE [LARGE SCALE GENOMIC DNA]</scope>
    <source>
        <strain evidence="3 8">BIOML-A11</strain>
        <strain evidence="2 7">BIOML-A16</strain>
        <strain evidence="1 6">BIOML-A29</strain>
    </source>
</reference>
<name>A0A354MFL8_9BACT</name>
<dbReference type="EMBL" id="WNDA01000026">
    <property type="protein sequence ID" value="MTU70357.1"/>
    <property type="molecule type" value="Genomic_DNA"/>
</dbReference>
<dbReference type="AlphaFoldDB" id="A0A354MFL8"/>
<evidence type="ECO:0000313" key="3">
    <source>
        <dbReference type="EMBL" id="MTV01649.1"/>
    </source>
</evidence>
<dbReference type="Proteomes" id="UP000434916">
    <property type="component" value="Unassembled WGS sequence"/>
</dbReference>
<dbReference type="EMBL" id="WNCN01000050">
    <property type="protein sequence ID" value="MTU41750.1"/>
    <property type="molecule type" value="Genomic_DNA"/>
</dbReference>
<dbReference type="Proteomes" id="UP000482671">
    <property type="component" value="Unassembled WGS sequence"/>
</dbReference>
<evidence type="ECO:0000313" key="5">
    <source>
        <dbReference type="Proteomes" id="UP000286260"/>
    </source>
</evidence>
<dbReference type="Proteomes" id="UP000286260">
    <property type="component" value="Unassembled WGS sequence"/>
</dbReference>
<organism evidence="4 5">
    <name type="scientific">Parabacteroides merdae</name>
    <dbReference type="NCBI Taxonomy" id="46503"/>
    <lineage>
        <taxon>Bacteria</taxon>
        <taxon>Pseudomonadati</taxon>
        <taxon>Bacteroidota</taxon>
        <taxon>Bacteroidia</taxon>
        <taxon>Bacteroidales</taxon>
        <taxon>Tannerellaceae</taxon>
        <taxon>Parabacteroides</taxon>
    </lineage>
</organism>
<evidence type="ECO:0000313" key="8">
    <source>
        <dbReference type="Proteomes" id="UP000482671"/>
    </source>
</evidence>
<sequence>MFNIFKCKHRGNYWMQQIGIWTTFFLYGQNYFSAAIKLIIKYINLLHIAYANDLNPSKILF</sequence>
<evidence type="ECO:0000313" key="1">
    <source>
        <dbReference type="EMBL" id="MTU41750.1"/>
    </source>
</evidence>
<proteinExistence type="predicted"/>
<evidence type="ECO:0000313" key="2">
    <source>
        <dbReference type="EMBL" id="MTU70357.1"/>
    </source>
</evidence>
<protein>
    <submittedName>
        <fullName evidence="4">Uncharacterized protein</fullName>
    </submittedName>
</protein>
<gene>
    <name evidence="4" type="ORF">DW828_04925</name>
    <name evidence="1" type="ORF">GMD82_20355</name>
    <name evidence="2" type="ORF">GMD92_15110</name>
    <name evidence="3" type="ORF">GME02_08175</name>
</gene>
<evidence type="ECO:0000313" key="4">
    <source>
        <dbReference type="EMBL" id="RHC88686.1"/>
    </source>
</evidence>
<dbReference type="EMBL" id="QSII01000004">
    <property type="protein sequence ID" value="RHC88686.1"/>
    <property type="molecule type" value="Genomic_DNA"/>
</dbReference>